<dbReference type="EMBL" id="JAPIUZ010000002">
    <property type="protein sequence ID" value="MCX2563319.1"/>
    <property type="molecule type" value="Genomic_DNA"/>
</dbReference>
<organism evidence="1 2">
    <name type="scientific">Acetobacter thailandicus</name>
    <dbReference type="NCBI Taxonomy" id="1502842"/>
    <lineage>
        <taxon>Bacteria</taxon>
        <taxon>Pseudomonadati</taxon>
        <taxon>Pseudomonadota</taxon>
        <taxon>Alphaproteobacteria</taxon>
        <taxon>Acetobacterales</taxon>
        <taxon>Acetobacteraceae</taxon>
        <taxon>Acetobacter</taxon>
    </lineage>
</organism>
<keyword evidence="2" id="KW-1185">Reference proteome</keyword>
<protein>
    <recommendedName>
        <fullName evidence="3">Bacteriophage protein</fullName>
    </recommendedName>
</protein>
<name>A0ABT3QDF2_9PROT</name>
<dbReference type="RefSeq" id="WP_086636352.1">
    <property type="nucleotide sequence ID" value="NZ_JAPIUZ010000002.1"/>
</dbReference>
<proteinExistence type="predicted"/>
<dbReference type="Pfam" id="PF22759">
    <property type="entry name" value="E217_GP41"/>
    <property type="match status" value="1"/>
</dbReference>
<comment type="caution">
    <text evidence="1">The sequence shown here is derived from an EMBL/GenBank/DDBJ whole genome shotgun (WGS) entry which is preliminary data.</text>
</comment>
<dbReference type="Proteomes" id="UP001301152">
    <property type="component" value="Unassembled WGS sequence"/>
</dbReference>
<evidence type="ECO:0000313" key="1">
    <source>
        <dbReference type="EMBL" id="MCX2563319.1"/>
    </source>
</evidence>
<sequence>MQTPRHLEARIYNPNAATINRIKSKYSVVELSVGYGSDDDASLLFQGMIWQTRDGRENPTDTFIDIIAATRDTAFTTGTISTVLAAGYKYSHVQNVVAQNMASDNIAAGAFPDIPGSAARPKVMYGMTRDHCRTLAHSTASMYFMDEDSLNYVAIADTSRVRTTQTVIELSPETGLIGIPVQTPDGIDVTCLLDPAIKVNSRIRLINAAVLDQIADLSYSPSDVANAQYSSDGSRAHISGVNATGDYRVVWADHYGDTYGNDWFSSLKCISIDPSDTVQSRSALEVTPE</sequence>
<reference evidence="1 2" key="1">
    <citation type="submission" date="2022-11" db="EMBL/GenBank/DDBJ databases">
        <title>Genome sequencing of Acetobacter type strain.</title>
        <authorList>
            <person name="Heo J."/>
            <person name="Lee D."/>
            <person name="Han B.-H."/>
            <person name="Hong S.-B."/>
            <person name="Kwon S.-W."/>
        </authorList>
    </citation>
    <scope>NUCLEOTIDE SEQUENCE [LARGE SCALE GENOMIC DNA]</scope>
    <source>
        <strain evidence="1 2">KACC 21253</strain>
    </source>
</reference>
<evidence type="ECO:0000313" key="2">
    <source>
        <dbReference type="Proteomes" id="UP001301152"/>
    </source>
</evidence>
<gene>
    <name evidence="1" type="ORF">OQ497_04995</name>
</gene>
<evidence type="ECO:0008006" key="3">
    <source>
        <dbReference type="Google" id="ProtNLM"/>
    </source>
</evidence>
<accession>A0ABT3QDF2</accession>
<dbReference type="InterPro" id="IPR054496">
    <property type="entry name" value="E217_GP41"/>
</dbReference>